<organism evidence="4 5">
    <name type="scientific">Neglectibacter timonensis</name>
    <dbReference type="NCBI Taxonomy" id="1776382"/>
    <lineage>
        <taxon>Bacteria</taxon>
        <taxon>Bacillati</taxon>
        <taxon>Bacillota</taxon>
        <taxon>Clostridia</taxon>
        <taxon>Eubacteriales</taxon>
        <taxon>Oscillospiraceae</taxon>
        <taxon>Neglectibacter</taxon>
    </lineage>
</organism>
<keyword evidence="5" id="KW-1185">Reference proteome</keyword>
<dbReference type="PROSITE" id="PS51272">
    <property type="entry name" value="SLH"/>
    <property type="match status" value="3"/>
</dbReference>
<evidence type="ECO:0000259" key="3">
    <source>
        <dbReference type="PROSITE" id="PS51272"/>
    </source>
</evidence>
<evidence type="ECO:0000256" key="2">
    <source>
        <dbReference type="SAM" id="SignalP"/>
    </source>
</evidence>
<dbReference type="Pfam" id="PF00395">
    <property type="entry name" value="SLH"/>
    <property type="match status" value="3"/>
</dbReference>
<feature type="domain" description="SLH" evidence="3">
    <location>
        <begin position="1150"/>
        <end position="1209"/>
    </location>
</feature>
<feature type="signal peptide" evidence="2">
    <location>
        <begin position="1"/>
        <end position="28"/>
    </location>
</feature>
<dbReference type="SUPFAM" id="SSF51126">
    <property type="entry name" value="Pectin lyase-like"/>
    <property type="match status" value="1"/>
</dbReference>
<comment type="caution">
    <text evidence="4">The sequence shown here is derived from an EMBL/GenBank/DDBJ whole genome shotgun (WGS) entry which is preliminary data.</text>
</comment>
<reference evidence="4 5" key="1">
    <citation type="submission" date="2022-06" db="EMBL/GenBank/DDBJ databases">
        <title>Isolation of gut microbiota from human fecal samples.</title>
        <authorList>
            <person name="Pamer E.G."/>
            <person name="Barat B."/>
            <person name="Waligurski E."/>
            <person name="Medina S."/>
            <person name="Paddock L."/>
            <person name="Mostad J."/>
        </authorList>
    </citation>
    <scope>NUCLEOTIDE SEQUENCE [LARGE SCALE GENOMIC DNA]</scope>
    <source>
        <strain evidence="4 5">DFI.9.73</strain>
    </source>
</reference>
<keyword evidence="1" id="KW-0677">Repeat</keyword>
<dbReference type="EMBL" id="JANFZH010000015">
    <property type="protein sequence ID" value="MCQ4839869.1"/>
    <property type="molecule type" value="Genomic_DNA"/>
</dbReference>
<keyword evidence="2" id="KW-0732">Signal</keyword>
<feature type="domain" description="SLH" evidence="3">
    <location>
        <begin position="1085"/>
        <end position="1147"/>
    </location>
</feature>
<dbReference type="InterPro" id="IPR001119">
    <property type="entry name" value="SLH_dom"/>
</dbReference>
<name>A0ABT1RZ01_9FIRM</name>
<dbReference type="InterPro" id="IPR011050">
    <property type="entry name" value="Pectin_lyase_fold/virulence"/>
</dbReference>
<evidence type="ECO:0000313" key="4">
    <source>
        <dbReference type="EMBL" id="MCQ4839869.1"/>
    </source>
</evidence>
<protein>
    <submittedName>
        <fullName evidence="4">S-layer homology domain-containing protein</fullName>
    </submittedName>
</protein>
<accession>A0ABT1RZ01</accession>
<dbReference type="RefSeq" id="WP_066867134.1">
    <property type="nucleotide sequence ID" value="NZ_CABKVV010000014.1"/>
</dbReference>
<sequence length="1209" mass="126591">MKRKCRKLLSLLTALCLVFSMTPLAALADEGATLQSQINEAAENTETKISLAADTTESITIPKNKIIVLDLVGHTLTGGSSHTITNNGTLTVIDSGSAGGVSAPASGSFGAIHNAVGATANLYDGTWTQGTWYLIDNVGTMMIGEQVGAGINVIGKSTSSSVVHNGWYSYPSGSSDTAVMTINGLNFTNDAEGTVDSTSSLIKNDDGSQLTINGGDFTQAPAWVVLNYNECEITGGTFGSENGTADIVGNYYADPNVDQGKMTISGGTFNGNVYNIDNGRGYGTLTISGGTYNGSVANGTQSGGGAATPTPANLTISGGSFASDVSQYVAEGYICTGTGDSFTVSLGAENAVAQAGSNYYKSLADAVNAAQNGETVKVLKDAAVDETITITGKAVVLDLNGKTVNATKAIQIIEAGGLTIDGNGAIAMTQDARIGIWGNTSVTGDPVASRLTVKSGVITSSSMENIAVFGYGAIVNIEGGKIINTYKNGDTDGNFAIATNGTRNATENFGRVTLNITGGEIISEQDCAIYLPGQTDTTISGDAVVKGWAGIEIDSGNLTIKGGTIESTYMGEGKRMYKQTGDGNYNFGTALAVVSKGNQDATSGYYGHMNIDIQGGTLKSASYYAVDEYNLNDVRDHTTDGAYIDSLKISGGNFSGAEGAVLSDNKTKFIEGGYFTSDPSPYVAADWAAIASDKAGYAFMVGKKGETPAEVAPPAPPAVDTTVSDDKLKAEEKTLVENVTKALQGTTEGGSGTSTPPAIKGAGIEAAAKLEANNNTHKAEDSLEALKEATEKENINVDDVKIVVQPYMDIKITDVKVDDTNSAKTLTLDITPMYRTVATTANLENDDEIVLKNEDNTQVNAVEIQGASGELKVKEAVTVTIPLPTGFVTQGSTTLYVRHIKNGRTYVYTGTVDNNVLTFTNPHGFSEFTLTSEAPAAKIGEIGYTSLQDAVDAVQNGETITVLESDETATVSRTVSFKVEAAGNITYTITPGANTTAGESNGIDGQYTFTYNGGGGGGGEEPEEWVNPFKDVKEKDWFYDAVKYTNQKKLFGGTAADKFSPEDTMTRGMLVTVLHRLEGEPAVDTVADFSDVKATEYYAKPVNWAAANKIVGGFDGKFNPEDPVTREEMAAILHRYASYKAYDVSATATLDSFRDGGKTSSWAVGDMKWAVGAGMIYGRENNTLAPGGTATRAEVAQIMMRFCEKFITE</sequence>
<proteinExistence type="predicted"/>
<feature type="chain" id="PRO_5045208629" evidence="2">
    <location>
        <begin position="29"/>
        <end position="1209"/>
    </location>
</feature>
<dbReference type="GeneID" id="90533769"/>
<evidence type="ECO:0000256" key="1">
    <source>
        <dbReference type="ARBA" id="ARBA00022737"/>
    </source>
</evidence>
<evidence type="ECO:0000313" key="5">
    <source>
        <dbReference type="Proteomes" id="UP001524473"/>
    </source>
</evidence>
<feature type="domain" description="SLH" evidence="3">
    <location>
        <begin position="1025"/>
        <end position="1084"/>
    </location>
</feature>
<gene>
    <name evidence="4" type="ORF">NE695_08070</name>
</gene>
<dbReference type="Proteomes" id="UP001524473">
    <property type="component" value="Unassembled WGS sequence"/>
</dbReference>